<protein>
    <recommendedName>
        <fullName evidence="4">Lipopolysaccharide assembly protein B</fullName>
    </recommendedName>
</protein>
<dbReference type="Pfam" id="PF18073">
    <property type="entry name" value="Zn_ribbon_LapB"/>
    <property type="match status" value="1"/>
</dbReference>
<dbReference type="InterPro" id="IPR051012">
    <property type="entry name" value="CellSynth/LPSAsmb/PSIAsmb"/>
</dbReference>
<keyword evidence="2 4" id="KW-0677">Repeat</keyword>
<feature type="binding site" evidence="4">
    <location>
        <position position="357"/>
    </location>
    <ligand>
        <name>Fe cation</name>
        <dbReference type="ChEBI" id="CHEBI:24875"/>
    </ligand>
</feature>
<keyword evidence="4 5" id="KW-0812">Transmembrane</keyword>
<keyword evidence="4" id="KW-0408">Iron</keyword>
<reference evidence="7 8" key="1">
    <citation type="submission" date="2020-05" db="EMBL/GenBank/DDBJ databases">
        <title>Compete genome of Limnobacter sp. SAORIC-580.</title>
        <authorList>
            <person name="Song J."/>
            <person name="Cho J.-C."/>
        </authorList>
    </citation>
    <scope>NUCLEOTIDE SEQUENCE [LARGE SCALE GENOMIC DNA]</scope>
    <source>
        <strain evidence="7 8">SAORIC-580</strain>
    </source>
</reference>
<accession>A0ABX6N754</accession>
<sequence length="406" mass="46368">MEFETWWLVLIPLIFSLGWMAARLEKRSDASVRGQLPASYFKGVNFLLSEQPDKAIDAFLEVAAIDTHTVELHFALANLFRKKGEIDRAIRVHQFLTTREQITPADREKATYELGVDFLRAGILDRAEQAFHSLSGSDMKAEASRQLLELYELEKAWDKAIAQAHKLREYGADVPAGDIAHFYCELAAQFIDAGDLPKAKAELQNALLTDAQNVRASLLLGDIYFTQNQFEEAIGQWRAAERQNPWYLPLVGPNMWAAFKKLEREEEGIAALLEYCTMYPSIDLLLVLAQAVEETKGPFAAFELLREQVRARPSLLGLDKLLEHQLRGKLDDDRMQDLRLTRELISKHTQRLERYRCQSCGFQAKKFYWQCPGCANWDSIVPRRAEELDFYPVSAKKAAHTPAHTH</sequence>
<evidence type="ECO:0000313" key="8">
    <source>
        <dbReference type="Proteomes" id="UP000501130"/>
    </source>
</evidence>
<keyword evidence="4" id="KW-0997">Cell inner membrane</keyword>
<comment type="subcellular location">
    <subcellularLocation>
        <location evidence="4">Cell inner membrane</location>
        <topology evidence="4">Single-pass membrane protein</topology>
        <orientation evidence="4">Cytoplasmic side</orientation>
    </subcellularLocation>
</comment>
<keyword evidence="8" id="KW-1185">Reference proteome</keyword>
<proteinExistence type="inferred from homology"/>
<dbReference type="Proteomes" id="UP000501130">
    <property type="component" value="Chromosome"/>
</dbReference>
<dbReference type="InterPro" id="IPR011990">
    <property type="entry name" value="TPR-like_helical_dom_sf"/>
</dbReference>
<name>A0ABX6N754_9BURK</name>
<dbReference type="NCBIfam" id="NF008757">
    <property type="entry name" value="PRK11788.1-5"/>
    <property type="match status" value="1"/>
</dbReference>
<dbReference type="PANTHER" id="PTHR45586">
    <property type="entry name" value="TPR REPEAT-CONTAINING PROTEIN PA4667"/>
    <property type="match status" value="1"/>
</dbReference>
<dbReference type="Gene3D" id="1.25.40.10">
    <property type="entry name" value="Tetratricopeptide repeat domain"/>
    <property type="match status" value="2"/>
</dbReference>
<evidence type="ECO:0000256" key="5">
    <source>
        <dbReference type="SAM" id="Phobius"/>
    </source>
</evidence>
<evidence type="ECO:0000256" key="3">
    <source>
        <dbReference type="ARBA" id="ARBA00022803"/>
    </source>
</evidence>
<feature type="transmembrane region" description="Helical" evidence="5">
    <location>
        <begin position="6"/>
        <end position="24"/>
    </location>
</feature>
<dbReference type="HAMAP" id="MF_00994">
    <property type="entry name" value="LPS_assembly_LapB"/>
    <property type="match status" value="1"/>
</dbReference>
<gene>
    <name evidence="4 7" type="primary">lapB</name>
    <name evidence="7" type="ORF">HKT17_11090</name>
</gene>
<dbReference type="NCBIfam" id="NF008755">
    <property type="entry name" value="PRK11788.1-3"/>
    <property type="match status" value="1"/>
</dbReference>
<comment type="similarity">
    <text evidence="4">Belongs to the LapB family.</text>
</comment>
<evidence type="ECO:0000313" key="7">
    <source>
        <dbReference type="EMBL" id="QJR30211.1"/>
    </source>
</evidence>
<organism evidence="7 8">
    <name type="scientific">Limnobacter profundi</name>
    <dbReference type="NCBI Taxonomy" id="2732163"/>
    <lineage>
        <taxon>Bacteria</taxon>
        <taxon>Pseudomonadati</taxon>
        <taxon>Pseudomonadota</taxon>
        <taxon>Betaproteobacteria</taxon>
        <taxon>Burkholderiales</taxon>
        <taxon>Burkholderiaceae</taxon>
        <taxon>Limnobacter</taxon>
    </lineage>
</organism>
<comment type="function">
    <text evidence="4">Modulates cellular lipopolysaccharide (LPS) levels by regulating LpxC, which is involved in lipid A biosynthesis. May act by modulating the proteolytic activity of FtsH towards LpxC. May also coordinate assembly of proteins involved in LPS synthesis at the plasma membrane.</text>
</comment>
<evidence type="ECO:0000256" key="4">
    <source>
        <dbReference type="HAMAP-Rule" id="MF_00994"/>
    </source>
</evidence>
<dbReference type="SMART" id="SM00028">
    <property type="entry name" value="TPR"/>
    <property type="match status" value="4"/>
</dbReference>
<feature type="domain" description="LapB rubredoxin metal binding" evidence="6">
    <location>
        <begin position="355"/>
        <end position="382"/>
    </location>
</feature>
<keyword evidence="1 4" id="KW-0479">Metal-binding</keyword>
<feature type="binding site" evidence="4">
    <location>
        <position position="371"/>
    </location>
    <ligand>
        <name>Fe cation</name>
        <dbReference type="ChEBI" id="CHEBI:24875"/>
    </ligand>
</feature>
<dbReference type="RefSeq" id="WP_105029644.1">
    <property type="nucleotide sequence ID" value="NZ_CP053084.1"/>
</dbReference>
<dbReference type="InterPro" id="IPR041166">
    <property type="entry name" value="Rubredoxin_2"/>
</dbReference>
<dbReference type="EMBL" id="CP053084">
    <property type="protein sequence ID" value="QJR30211.1"/>
    <property type="molecule type" value="Genomic_DNA"/>
</dbReference>
<keyword evidence="4" id="KW-1003">Cell membrane</keyword>
<feature type="binding site" evidence="4">
    <location>
        <position position="360"/>
    </location>
    <ligand>
        <name>Fe cation</name>
        <dbReference type="ChEBI" id="CHEBI:24875"/>
    </ligand>
</feature>
<feature type="topological domain" description="Cytoplasmic" evidence="4">
    <location>
        <begin position="23"/>
        <end position="406"/>
    </location>
</feature>
<keyword evidence="3 4" id="KW-0802">TPR repeat</keyword>
<feature type="binding site" evidence="4">
    <location>
        <position position="374"/>
    </location>
    <ligand>
        <name>Fe cation</name>
        <dbReference type="ChEBI" id="CHEBI:24875"/>
    </ligand>
</feature>
<dbReference type="SUPFAM" id="SSF48452">
    <property type="entry name" value="TPR-like"/>
    <property type="match status" value="1"/>
</dbReference>
<keyword evidence="4 5" id="KW-1133">Transmembrane helix</keyword>
<evidence type="ECO:0000259" key="6">
    <source>
        <dbReference type="Pfam" id="PF18073"/>
    </source>
</evidence>
<evidence type="ECO:0000256" key="2">
    <source>
        <dbReference type="ARBA" id="ARBA00022737"/>
    </source>
</evidence>
<dbReference type="PANTHER" id="PTHR45586:SF1">
    <property type="entry name" value="LIPOPOLYSACCHARIDE ASSEMBLY PROTEIN B"/>
    <property type="match status" value="1"/>
</dbReference>
<dbReference type="InterPro" id="IPR019734">
    <property type="entry name" value="TPR_rpt"/>
</dbReference>
<dbReference type="Pfam" id="PF14559">
    <property type="entry name" value="TPR_19"/>
    <property type="match status" value="1"/>
</dbReference>
<evidence type="ECO:0000256" key="1">
    <source>
        <dbReference type="ARBA" id="ARBA00022723"/>
    </source>
</evidence>
<dbReference type="InterPro" id="IPR030865">
    <property type="entry name" value="LapB"/>
</dbReference>
<keyword evidence="4 5" id="KW-0472">Membrane</keyword>